<reference evidence="2" key="2">
    <citation type="journal article" date="2015" name="Fish Shellfish Immunol.">
        <title>Early steps in the European eel (Anguilla anguilla)-Vibrio vulnificus interaction in the gills: Role of the RtxA13 toxin.</title>
        <authorList>
            <person name="Callol A."/>
            <person name="Pajuelo D."/>
            <person name="Ebbesson L."/>
            <person name="Teles M."/>
            <person name="MacKenzie S."/>
            <person name="Amaro C."/>
        </authorList>
    </citation>
    <scope>NUCLEOTIDE SEQUENCE</scope>
</reference>
<sequence length="45" mass="5034">MIISCVCSGLTVLLLLNIFDPGVTGTHCQHFLVYGMNTFYIFIHT</sequence>
<evidence type="ECO:0000256" key="1">
    <source>
        <dbReference type="SAM" id="SignalP"/>
    </source>
</evidence>
<dbReference type="AlphaFoldDB" id="A0A0E9PMB1"/>
<protein>
    <submittedName>
        <fullName evidence="2">Uncharacterized protein</fullName>
    </submittedName>
</protein>
<organism evidence="2">
    <name type="scientific">Anguilla anguilla</name>
    <name type="common">European freshwater eel</name>
    <name type="synonym">Muraena anguilla</name>
    <dbReference type="NCBI Taxonomy" id="7936"/>
    <lineage>
        <taxon>Eukaryota</taxon>
        <taxon>Metazoa</taxon>
        <taxon>Chordata</taxon>
        <taxon>Craniata</taxon>
        <taxon>Vertebrata</taxon>
        <taxon>Euteleostomi</taxon>
        <taxon>Actinopterygii</taxon>
        <taxon>Neopterygii</taxon>
        <taxon>Teleostei</taxon>
        <taxon>Anguilliformes</taxon>
        <taxon>Anguillidae</taxon>
        <taxon>Anguilla</taxon>
    </lineage>
</organism>
<reference evidence="2" key="1">
    <citation type="submission" date="2014-11" db="EMBL/GenBank/DDBJ databases">
        <authorList>
            <person name="Amaro Gonzalez C."/>
        </authorList>
    </citation>
    <scope>NUCLEOTIDE SEQUENCE</scope>
</reference>
<feature type="signal peptide" evidence="1">
    <location>
        <begin position="1"/>
        <end position="25"/>
    </location>
</feature>
<dbReference type="EMBL" id="GBXM01102831">
    <property type="protein sequence ID" value="JAH05746.1"/>
    <property type="molecule type" value="Transcribed_RNA"/>
</dbReference>
<accession>A0A0E9PMB1</accession>
<proteinExistence type="predicted"/>
<feature type="chain" id="PRO_5007401373" evidence="1">
    <location>
        <begin position="26"/>
        <end position="45"/>
    </location>
</feature>
<keyword evidence="1" id="KW-0732">Signal</keyword>
<name>A0A0E9PMB1_ANGAN</name>
<evidence type="ECO:0000313" key="2">
    <source>
        <dbReference type="EMBL" id="JAH05746.1"/>
    </source>
</evidence>
<dbReference type="EMBL" id="GBXM01094667">
    <property type="protein sequence ID" value="JAH13910.1"/>
    <property type="molecule type" value="Transcribed_RNA"/>
</dbReference>